<comment type="similarity">
    <text evidence="1">Belongs to the short-chain dehydrogenases/reductases (SDR) family.</text>
</comment>
<dbReference type="RefSeq" id="WP_131553316.1">
    <property type="nucleotide sequence ID" value="NZ_SJSK01000002.1"/>
</dbReference>
<gene>
    <name evidence="2" type="ORF">EZ428_11690</name>
</gene>
<name>A0A4R0MYH0_9SPHI</name>
<dbReference type="Gene3D" id="3.40.50.720">
    <property type="entry name" value="NAD(P)-binding Rossmann-like Domain"/>
    <property type="match status" value="1"/>
</dbReference>
<organism evidence="2 3">
    <name type="scientific">Pedobacter frigiditerrae</name>
    <dbReference type="NCBI Taxonomy" id="2530452"/>
    <lineage>
        <taxon>Bacteria</taxon>
        <taxon>Pseudomonadati</taxon>
        <taxon>Bacteroidota</taxon>
        <taxon>Sphingobacteriia</taxon>
        <taxon>Sphingobacteriales</taxon>
        <taxon>Sphingobacteriaceae</taxon>
        <taxon>Pedobacter</taxon>
    </lineage>
</organism>
<dbReference type="InterPro" id="IPR036291">
    <property type="entry name" value="NAD(P)-bd_dom_sf"/>
</dbReference>
<dbReference type="Pfam" id="PF00106">
    <property type="entry name" value="adh_short"/>
    <property type="match status" value="1"/>
</dbReference>
<evidence type="ECO:0000313" key="2">
    <source>
        <dbReference type="EMBL" id="TCC92378.1"/>
    </source>
</evidence>
<dbReference type="AlphaFoldDB" id="A0A4R0MYH0"/>
<dbReference type="SUPFAM" id="SSF51735">
    <property type="entry name" value="NAD(P)-binding Rossmann-fold domains"/>
    <property type="match status" value="1"/>
</dbReference>
<dbReference type="PANTHER" id="PTHR43976">
    <property type="entry name" value="SHORT CHAIN DEHYDROGENASE"/>
    <property type="match status" value="1"/>
</dbReference>
<dbReference type="InterPro" id="IPR020904">
    <property type="entry name" value="Sc_DH/Rdtase_CS"/>
</dbReference>
<protein>
    <submittedName>
        <fullName evidence="2">SDR family oxidoreductase</fullName>
    </submittedName>
</protein>
<dbReference type="PANTHER" id="PTHR43976:SF9">
    <property type="entry name" value="OXIDOREDUCTASE"/>
    <property type="match status" value="1"/>
</dbReference>
<evidence type="ECO:0000256" key="1">
    <source>
        <dbReference type="RuleBase" id="RU000363"/>
    </source>
</evidence>
<reference evidence="2 3" key="1">
    <citation type="submission" date="2019-02" db="EMBL/GenBank/DDBJ databases">
        <title>Pedobacter sp. RP-1-13 sp. nov., isolated from Arctic soil.</title>
        <authorList>
            <person name="Dahal R.H."/>
        </authorList>
    </citation>
    <scope>NUCLEOTIDE SEQUENCE [LARGE SCALE GENOMIC DNA]</scope>
    <source>
        <strain evidence="2 3">RP-1-13</strain>
    </source>
</reference>
<dbReference type="PROSITE" id="PS00061">
    <property type="entry name" value="ADH_SHORT"/>
    <property type="match status" value="1"/>
</dbReference>
<evidence type="ECO:0000313" key="3">
    <source>
        <dbReference type="Proteomes" id="UP000292884"/>
    </source>
</evidence>
<dbReference type="EMBL" id="SJSK01000002">
    <property type="protein sequence ID" value="TCC92378.1"/>
    <property type="molecule type" value="Genomic_DNA"/>
</dbReference>
<sequence length="288" mass="31365">MKKIIVTGSSSGFGLLTVQTLAKQGHIVYATMRNLRTRNAKVVENLNIWAEQNNADIRIVELDITSDESVKNAISQIAQDAGGIDVLINNAGLLIWGLSETVSTRQLEEIFQVNVFGADRMNKAVLPYMHQANSGLIIHLSSGLSRLHLPYLGAYSATKVAIDTLAETLHYELRETGIDSVIIQPGAYPATDLFSKIMPADNPKAADRYGEYGARIEQGIGYLFAASPDSPEPNEVAELIAKIIDTSKPERTIWTAIGLGDGQPVIESINESTHQISLHVQRMLGINS</sequence>
<proteinExistence type="inferred from homology"/>
<dbReference type="PRINTS" id="PR00081">
    <property type="entry name" value="GDHRDH"/>
</dbReference>
<dbReference type="PRINTS" id="PR00080">
    <property type="entry name" value="SDRFAMILY"/>
</dbReference>
<dbReference type="InterPro" id="IPR051911">
    <property type="entry name" value="SDR_oxidoreductase"/>
</dbReference>
<dbReference type="InterPro" id="IPR002347">
    <property type="entry name" value="SDR_fam"/>
</dbReference>
<dbReference type="OrthoDB" id="9786056at2"/>
<dbReference type="CDD" id="cd05374">
    <property type="entry name" value="17beta-HSD-like_SDR_c"/>
    <property type="match status" value="1"/>
</dbReference>
<comment type="caution">
    <text evidence="2">The sequence shown here is derived from an EMBL/GenBank/DDBJ whole genome shotgun (WGS) entry which is preliminary data.</text>
</comment>
<dbReference type="Proteomes" id="UP000292884">
    <property type="component" value="Unassembled WGS sequence"/>
</dbReference>
<accession>A0A4R0MYH0</accession>
<keyword evidence="3" id="KW-1185">Reference proteome</keyword>